<dbReference type="GeneID" id="116953013"/>
<dbReference type="KEGG" id="pmrn:116953013"/>
<dbReference type="CTD" id="29980"/>
<feature type="region of interest" description="Disordered" evidence="5">
    <location>
        <begin position="374"/>
        <end position="393"/>
    </location>
</feature>
<keyword evidence="2" id="KW-0217">Developmental protein</keyword>
<feature type="region of interest" description="Disordered" evidence="5">
    <location>
        <begin position="149"/>
        <end position="192"/>
    </location>
</feature>
<dbReference type="AlphaFoldDB" id="A0AAJ7XD00"/>
<dbReference type="PANTHER" id="PTHR12972:SF0">
    <property type="entry name" value="PROTEIN DOWNSTREAM NEIGHBOR OF SON"/>
    <property type="match status" value="1"/>
</dbReference>
<feature type="compositionally biased region" description="Low complexity" evidence="5">
    <location>
        <begin position="32"/>
        <end position="56"/>
    </location>
</feature>
<dbReference type="PANTHER" id="PTHR12972">
    <property type="entry name" value="DOWNSTREAM NEIGHBOR OF SON"/>
    <property type="match status" value="1"/>
</dbReference>
<gene>
    <name evidence="7" type="primary">DONSON</name>
</gene>
<organism evidence="6 7">
    <name type="scientific">Petromyzon marinus</name>
    <name type="common">Sea lamprey</name>
    <dbReference type="NCBI Taxonomy" id="7757"/>
    <lineage>
        <taxon>Eukaryota</taxon>
        <taxon>Metazoa</taxon>
        <taxon>Chordata</taxon>
        <taxon>Craniata</taxon>
        <taxon>Vertebrata</taxon>
        <taxon>Cyclostomata</taxon>
        <taxon>Hyperoartia</taxon>
        <taxon>Petromyzontiformes</taxon>
        <taxon>Petromyzontidae</taxon>
        <taxon>Petromyzon</taxon>
    </lineage>
</organism>
<dbReference type="GO" id="GO:0033260">
    <property type="term" value="P:nuclear DNA replication"/>
    <property type="evidence" value="ECO:0007669"/>
    <property type="project" value="TreeGrafter"/>
</dbReference>
<evidence type="ECO:0000256" key="2">
    <source>
        <dbReference type="ARBA" id="ARBA00022473"/>
    </source>
</evidence>
<proteinExistence type="inferred from homology"/>
<feature type="region of interest" description="Disordered" evidence="5">
    <location>
        <begin position="24"/>
        <end position="136"/>
    </location>
</feature>
<evidence type="ECO:0000313" key="7">
    <source>
        <dbReference type="RefSeq" id="XP_032828713.1"/>
    </source>
</evidence>
<evidence type="ECO:0000256" key="4">
    <source>
        <dbReference type="ARBA" id="ARBA00025806"/>
    </source>
</evidence>
<name>A0AAJ7XD00_PETMA</name>
<dbReference type="InterPro" id="IPR024861">
    <property type="entry name" value="Donson"/>
</dbReference>
<dbReference type="PRINTS" id="PR02064">
    <property type="entry name" value="DONSON"/>
</dbReference>
<feature type="compositionally biased region" description="Basic and acidic residues" evidence="5">
    <location>
        <begin position="374"/>
        <end position="387"/>
    </location>
</feature>
<dbReference type="GO" id="GO:0005634">
    <property type="term" value="C:nucleus"/>
    <property type="evidence" value="ECO:0007669"/>
    <property type="project" value="UniProtKB-SubCell"/>
</dbReference>
<evidence type="ECO:0000256" key="3">
    <source>
        <dbReference type="ARBA" id="ARBA00023242"/>
    </source>
</evidence>
<evidence type="ECO:0000256" key="1">
    <source>
        <dbReference type="ARBA" id="ARBA00004123"/>
    </source>
</evidence>
<evidence type="ECO:0000256" key="5">
    <source>
        <dbReference type="SAM" id="MobiDB-lite"/>
    </source>
</evidence>
<keyword evidence="3" id="KW-0539">Nucleus</keyword>
<evidence type="ECO:0000313" key="6">
    <source>
        <dbReference type="Proteomes" id="UP001318040"/>
    </source>
</evidence>
<reference evidence="7" key="1">
    <citation type="submission" date="2025-08" db="UniProtKB">
        <authorList>
            <consortium name="RefSeq"/>
        </authorList>
    </citation>
    <scope>IDENTIFICATION</scope>
    <source>
        <tissue evidence="7">Sperm</tissue>
    </source>
</reference>
<feature type="compositionally biased region" description="Basic and acidic residues" evidence="5">
    <location>
        <begin position="100"/>
        <end position="110"/>
    </location>
</feature>
<comment type="subcellular location">
    <subcellularLocation>
        <location evidence="1">Nucleus</location>
    </subcellularLocation>
</comment>
<dbReference type="RefSeq" id="XP_032828713.1">
    <property type="nucleotide sequence ID" value="XM_032972822.1"/>
</dbReference>
<keyword evidence="6" id="KW-1185">Reference proteome</keyword>
<comment type="similarity">
    <text evidence="4">Belongs to the DONSON family.</text>
</comment>
<dbReference type="Proteomes" id="UP001318040">
    <property type="component" value="Chromosome 49"/>
</dbReference>
<protein>
    <submittedName>
        <fullName evidence="7">Protein downstream neighbor of Son isoform X1</fullName>
    </submittedName>
</protein>
<sequence>MEENVAYSPSFKRPPGTLKLKRRLSGAGFRQSLSSSGSPDASSSVPASSRSPAAPSAKRRNPFASLNNNALGRGLEPANKRASLAGAGGGVTGDEDLCEDLCKEPSRGDDDTGATRGGDVQCAAPRGTPASSRPAGGERLLDVLKGLGAGQQQQQKAKPGDGSPLEQGDATSQVEQDEQAEQTRGCESGERLPPDWSVKTRILFTSSLPFSWVEHFKAVEEAQGLAFHQPSPAAQLPQHIQDPARNSALRSAFLRSTTHWVWPSFPWLPTFPRMGGDRYMAGKSAPWASDTGLQSVLLSEWSRSLSSLYTQLRSGLCPFFYVCAAQFSVLFRAAGLAGSDVVTAAMAPTTRGLREAMKREGIEFCMPLVEEMPERRGDDGEETCKEEQSEEDEQLMGGAEWLKEIGINEKFPKLDPAQIKLQRSEGIARLDHKAESLVLARGPDAFGLFNFLLGSRAVVNGSGVQTGLPPTLLAPLPFRGAALHTLRSRSGVVRTQHGTGLRERYSLELAGPILPHCLHEVSTLLGAAQGGDFCATISTHEPSAAFNSALAQPSPSSAPSQAGAECDLSGFNLLPATCSQLQIPPCLGKRAVREFSAEHHTYTWKL</sequence>
<accession>A0AAJ7XD00</accession>